<reference evidence="4" key="1">
    <citation type="submission" date="2015-08" db="EMBL/GenBank/DDBJ databases">
        <title>Fjat-10028 dsm 16317.</title>
        <authorList>
            <person name="Liu B."/>
            <person name="Wang J."/>
            <person name="Zhu Y."/>
            <person name="Liu G."/>
            <person name="Chen Q."/>
            <person name="Chen Z."/>
            <person name="Lan J."/>
            <person name="Che J."/>
            <person name="Ge C."/>
            <person name="Shi H."/>
            <person name="Pan Z."/>
            <person name="Liu X."/>
        </authorList>
    </citation>
    <scope>NUCLEOTIDE SEQUENCE [LARGE SCALE GENOMIC DNA]</scope>
    <source>
        <strain evidence="4">DSM 16317</strain>
    </source>
</reference>
<dbReference type="Pfam" id="PF01381">
    <property type="entry name" value="HTH_3"/>
    <property type="match status" value="1"/>
</dbReference>
<evidence type="ECO:0000259" key="2">
    <source>
        <dbReference type="PROSITE" id="PS50943"/>
    </source>
</evidence>
<gene>
    <name evidence="3" type="ORF">AMD00_10150</name>
</gene>
<dbReference type="OrthoDB" id="9781521at2"/>
<dbReference type="RefSeq" id="WP_053416966.1">
    <property type="nucleotide sequence ID" value="NZ_LILB01000005.1"/>
</dbReference>
<dbReference type="AlphaFoldDB" id="A0A0M0LDI2"/>
<dbReference type="InterPro" id="IPR013096">
    <property type="entry name" value="Cupin_2"/>
</dbReference>
<dbReference type="GeneID" id="301136459"/>
<name>A0A0M0LDI2_9BACL</name>
<dbReference type="PATRIC" id="fig|263475.3.peg.3241"/>
<dbReference type="SMART" id="SM00530">
    <property type="entry name" value="HTH_XRE"/>
    <property type="match status" value="1"/>
</dbReference>
<dbReference type="InterPro" id="IPR050807">
    <property type="entry name" value="TransReg_Diox_bact_type"/>
</dbReference>
<accession>A0A0M0LDI2</accession>
<proteinExistence type="predicted"/>
<dbReference type="Proteomes" id="UP000036867">
    <property type="component" value="Unassembled WGS sequence"/>
</dbReference>
<keyword evidence="4" id="KW-1185">Reference proteome</keyword>
<dbReference type="InterPro" id="IPR011051">
    <property type="entry name" value="RmlC_Cupin_sf"/>
</dbReference>
<dbReference type="GO" id="GO:0003677">
    <property type="term" value="F:DNA binding"/>
    <property type="evidence" value="ECO:0007669"/>
    <property type="project" value="UniProtKB-KW"/>
</dbReference>
<dbReference type="InterPro" id="IPR010982">
    <property type="entry name" value="Lambda_DNA-bd_dom_sf"/>
</dbReference>
<dbReference type="Gene3D" id="1.10.260.40">
    <property type="entry name" value="lambda repressor-like DNA-binding domains"/>
    <property type="match status" value="1"/>
</dbReference>
<dbReference type="CDD" id="cd02209">
    <property type="entry name" value="cupin_XRE_C"/>
    <property type="match status" value="1"/>
</dbReference>
<dbReference type="GO" id="GO:0003700">
    <property type="term" value="F:DNA-binding transcription factor activity"/>
    <property type="evidence" value="ECO:0007669"/>
    <property type="project" value="TreeGrafter"/>
</dbReference>
<evidence type="ECO:0000256" key="1">
    <source>
        <dbReference type="ARBA" id="ARBA00023125"/>
    </source>
</evidence>
<dbReference type="EMBL" id="LILB01000005">
    <property type="protein sequence ID" value="KOO48783.1"/>
    <property type="molecule type" value="Genomic_DNA"/>
</dbReference>
<evidence type="ECO:0000313" key="4">
    <source>
        <dbReference type="Proteomes" id="UP000036867"/>
    </source>
</evidence>
<dbReference type="InterPro" id="IPR014710">
    <property type="entry name" value="RmlC-like_jellyroll"/>
</dbReference>
<dbReference type="InterPro" id="IPR001387">
    <property type="entry name" value="Cro/C1-type_HTH"/>
</dbReference>
<comment type="caution">
    <text evidence="3">The sequence shown here is derived from an EMBL/GenBank/DDBJ whole genome shotgun (WGS) entry which is preliminary data.</text>
</comment>
<protein>
    <submittedName>
        <fullName evidence="3">DNA-binding protein</fullName>
    </submittedName>
</protein>
<feature type="domain" description="HTH cro/C1-type" evidence="2">
    <location>
        <begin position="19"/>
        <end position="74"/>
    </location>
</feature>
<sequence length="188" mass="21035">MGSNKDETQQLIQFVGTKLRELRKEQKLSLEDLAAKTGVSKLTLGNIERGETNPTLGMIWKVANGLSVPLMALLKPENNINILRAGQGPKLFGNDQEWVIEPLYNDLRGSTEMYRAYLQPRCKYEPEAHHPGAVEIATVMAGEVEITIGESSYTLNKFDSIQFVASEQHSYTNLTDEQAVLHLAINYK</sequence>
<organism evidence="3 4">
    <name type="scientific">Viridibacillus arvi</name>
    <dbReference type="NCBI Taxonomy" id="263475"/>
    <lineage>
        <taxon>Bacteria</taxon>
        <taxon>Bacillati</taxon>
        <taxon>Bacillota</taxon>
        <taxon>Bacilli</taxon>
        <taxon>Bacillales</taxon>
        <taxon>Caryophanaceae</taxon>
        <taxon>Viridibacillus</taxon>
    </lineage>
</organism>
<dbReference type="PANTHER" id="PTHR46797">
    <property type="entry name" value="HTH-TYPE TRANSCRIPTIONAL REGULATOR"/>
    <property type="match status" value="1"/>
</dbReference>
<dbReference type="SUPFAM" id="SSF47413">
    <property type="entry name" value="lambda repressor-like DNA-binding domains"/>
    <property type="match status" value="1"/>
</dbReference>
<dbReference type="Gene3D" id="2.60.120.10">
    <property type="entry name" value="Jelly Rolls"/>
    <property type="match status" value="1"/>
</dbReference>
<keyword evidence="1 3" id="KW-0238">DNA-binding</keyword>
<dbReference type="CDD" id="cd00093">
    <property type="entry name" value="HTH_XRE"/>
    <property type="match status" value="1"/>
</dbReference>
<dbReference type="PROSITE" id="PS50943">
    <property type="entry name" value="HTH_CROC1"/>
    <property type="match status" value="1"/>
</dbReference>
<dbReference type="GO" id="GO:0005829">
    <property type="term" value="C:cytosol"/>
    <property type="evidence" value="ECO:0007669"/>
    <property type="project" value="TreeGrafter"/>
</dbReference>
<evidence type="ECO:0000313" key="3">
    <source>
        <dbReference type="EMBL" id="KOO48783.1"/>
    </source>
</evidence>
<dbReference type="Pfam" id="PF07883">
    <property type="entry name" value="Cupin_2"/>
    <property type="match status" value="1"/>
</dbReference>
<dbReference type="PANTHER" id="PTHR46797:SF24">
    <property type="entry name" value="DNA-BINDING PHAGE PROTEIN"/>
    <property type="match status" value="1"/>
</dbReference>
<dbReference type="SUPFAM" id="SSF51182">
    <property type="entry name" value="RmlC-like cupins"/>
    <property type="match status" value="1"/>
</dbReference>
<dbReference type="STRING" id="263475.AMD00_10150"/>